<evidence type="ECO:0000313" key="3">
    <source>
        <dbReference type="Proteomes" id="UP000579281"/>
    </source>
</evidence>
<name>A0A841KU11_9FIRM</name>
<protein>
    <recommendedName>
        <fullName evidence="4">MetS family NSS transporter small subunit</fullName>
    </recommendedName>
</protein>
<gene>
    <name evidence="2" type="ORF">HNQ80_003182</name>
</gene>
<keyword evidence="3" id="KW-1185">Reference proteome</keyword>
<evidence type="ECO:0008006" key="4">
    <source>
        <dbReference type="Google" id="ProtNLM"/>
    </source>
</evidence>
<reference evidence="2 3" key="1">
    <citation type="submission" date="2020-08" db="EMBL/GenBank/DDBJ databases">
        <title>Genomic Encyclopedia of Type Strains, Phase IV (KMG-IV): sequencing the most valuable type-strain genomes for metagenomic binning, comparative biology and taxonomic classification.</title>
        <authorList>
            <person name="Goeker M."/>
        </authorList>
    </citation>
    <scope>NUCLEOTIDE SEQUENCE [LARGE SCALE GENOMIC DNA]</scope>
    <source>
        <strain evidence="2 3">DSM 103526</strain>
    </source>
</reference>
<keyword evidence="1" id="KW-1133">Transmembrane helix</keyword>
<sequence>MSTTSIIMMTITLGFYGGGFIFLLNKAFNSKK</sequence>
<comment type="caution">
    <text evidence="2">The sequence shown here is derived from an EMBL/GenBank/DDBJ whole genome shotgun (WGS) entry which is preliminary data.</text>
</comment>
<keyword evidence="1" id="KW-0472">Membrane</keyword>
<dbReference type="AlphaFoldDB" id="A0A841KU11"/>
<organism evidence="2 3">
    <name type="scientific">Anaerosolibacter carboniphilus</name>
    <dbReference type="NCBI Taxonomy" id="1417629"/>
    <lineage>
        <taxon>Bacteria</taxon>
        <taxon>Bacillati</taxon>
        <taxon>Bacillota</taxon>
        <taxon>Clostridia</taxon>
        <taxon>Peptostreptococcales</taxon>
        <taxon>Thermotaleaceae</taxon>
        <taxon>Anaerosolibacter</taxon>
    </lineage>
</organism>
<dbReference type="EMBL" id="JACHEN010000020">
    <property type="protein sequence ID" value="MBB6217076.1"/>
    <property type="molecule type" value="Genomic_DNA"/>
</dbReference>
<accession>A0A841KU11</accession>
<dbReference type="Proteomes" id="UP000579281">
    <property type="component" value="Unassembled WGS sequence"/>
</dbReference>
<proteinExistence type="predicted"/>
<keyword evidence="1" id="KW-0812">Transmembrane</keyword>
<evidence type="ECO:0000313" key="2">
    <source>
        <dbReference type="EMBL" id="MBB6217076.1"/>
    </source>
</evidence>
<evidence type="ECO:0000256" key="1">
    <source>
        <dbReference type="SAM" id="Phobius"/>
    </source>
</evidence>
<feature type="transmembrane region" description="Helical" evidence="1">
    <location>
        <begin position="6"/>
        <end position="24"/>
    </location>
</feature>